<evidence type="ECO:0000259" key="1">
    <source>
        <dbReference type="Pfam" id="PF06985"/>
    </source>
</evidence>
<keyword evidence="3" id="KW-1185">Reference proteome</keyword>
<organism evidence="2 3">
    <name type="scientific">Dendrothele bispora (strain CBS 962.96)</name>
    <dbReference type="NCBI Taxonomy" id="1314807"/>
    <lineage>
        <taxon>Eukaryota</taxon>
        <taxon>Fungi</taxon>
        <taxon>Dikarya</taxon>
        <taxon>Basidiomycota</taxon>
        <taxon>Agaricomycotina</taxon>
        <taxon>Agaricomycetes</taxon>
        <taxon>Agaricomycetidae</taxon>
        <taxon>Agaricales</taxon>
        <taxon>Agaricales incertae sedis</taxon>
        <taxon>Dendrothele</taxon>
    </lineage>
</organism>
<sequence>MQHRLRAIIRELCACSCIGAGANQLSGDTPDTAAMSQSDLEPASTQREDVGLLGNASPTSHTVRTLSETARADGKVQGGQLILCKSLQDVKNTTLNIAEVATPCRFRLVDCHRLLHENELCIYEFEQFPTAIPYAAVSYVWRGNPPSSDWEEEYGTFSVKGAEDGDPISLDVLKSVSKAVSLGLHFVVGPFLWLDRLCILQTDKSDKAWQISRMYQIYKSCMVCIVLPGGIGRLVRLDEETGWIHRGWTLQEALVPEKVAVLFLFSRKFFNEGEDVDKALKDCENCDQQDFAPLQRGNGGWVPHPYLKVTKRFGRTAWMPLDTLLDSATMNPNWELTNSLGYSSLLGMPPPDDMSNNPAILGGYTECELLQMARTASSGTYQGRQEWREQAIWRASFIRTSSRPVDMVYSIMQLFDINLDTTKFEKDDRLRATIALASEILDKGKTASWLAALFTLDPNPQICTFPRFPMTSVAGKALVKKADGDEVEMVTELEKIPTYRWLDHAPSGRMDKDGYLTFTRAAVRIARVSNTEISGVDHYSGPKEIDGFMHFAAEDESLWRIHPEASESEKLDEKPRAFMVFLGMQVGHIWSADEPEPEGDSIVLVIEEHAPERFHKISSFVFWQSFNYLIRQGRDRQFHLGGPGVV</sequence>
<reference evidence="2 3" key="1">
    <citation type="journal article" date="2019" name="Nat. Ecol. Evol.">
        <title>Megaphylogeny resolves global patterns of mushroom evolution.</title>
        <authorList>
            <person name="Varga T."/>
            <person name="Krizsan K."/>
            <person name="Foldi C."/>
            <person name="Dima B."/>
            <person name="Sanchez-Garcia M."/>
            <person name="Sanchez-Ramirez S."/>
            <person name="Szollosi G.J."/>
            <person name="Szarkandi J.G."/>
            <person name="Papp V."/>
            <person name="Albert L."/>
            <person name="Andreopoulos W."/>
            <person name="Angelini C."/>
            <person name="Antonin V."/>
            <person name="Barry K.W."/>
            <person name="Bougher N.L."/>
            <person name="Buchanan P."/>
            <person name="Buyck B."/>
            <person name="Bense V."/>
            <person name="Catcheside P."/>
            <person name="Chovatia M."/>
            <person name="Cooper J."/>
            <person name="Damon W."/>
            <person name="Desjardin D."/>
            <person name="Finy P."/>
            <person name="Geml J."/>
            <person name="Haridas S."/>
            <person name="Hughes K."/>
            <person name="Justo A."/>
            <person name="Karasinski D."/>
            <person name="Kautmanova I."/>
            <person name="Kiss B."/>
            <person name="Kocsube S."/>
            <person name="Kotiranta H."/>
            <person name="LaButti K.M."/>
            <person name="Lechner B.E."/>
            <person name="Liimatainen K."/>
            <person name="Lipzen A."/>
            <person name="Lukacs Z."/>
            <person name="Mihaltcheva S."/>
            <person name="Morgado L.N."/>
            <person name="Niskanen T."/>
            <person name="Noordeloos M.E."/>
            <person name="Ohm R.A."/>
            <person name="Ortiz-Santana B."/>
            <person name="Ovrebo C."/>
            <person name="Racz N."/>
            <person name="Riley R."/>
            <person name="Savchenko A."/>
            <person name="Shiryaev A."/>
            <person name="Soop K."/>
            <person name="Spirin V."/>
            <person name="Szebenyi C."/>
            <person name="Tomsovsky M."/>
            <person name="Tulloss R.E."/>
            <person name="Uehling J."/>
            <person name="Grigoriev I.V."/>
            <person name="Vagvolgyi C."/>
            <person name="Papp T."/>
            <person name="Martin F.M."/>
            <person name="Miettinen O."/>
            <person name="Hibbett D.S."/>
            <person name="Nagy L.G."/>
        </authorList>
    </citation>
    <scope>NUCLEOTIDE SEQUENCE [LARGE SCALE GENOMIC DNA]</scope>
    <source>
        <strain evidence="2 3">CBS 962.96</strain>
    </source>
</reference>
<dbReference type="PANTHER" id="PTHR33112">
    <property type="entry name" value="DOMAIN PROTEIN, PUTATIVE-RELATED"/>
    <property type="match status" value="1"/>
</dbReference>
<protein>
    <recommendedName>
        <fullName evidence="1">Heterokaryon incompatibility domain-containing protein</fullName>
    </recommendedName>
</protein>
<dbReference type="PANTHER" id="PTHR33112:SF12">
    <property type="entry name" value="HETEROKARYON INCOMPATIBILITY DOMAIN-CONTAINING PROTEIN"/>
    <property type="match status" value="1"/>
</dbReference>
<feature type="domain" description="Heterokaryon incompatibility" evidence="1">
    <location>
        <begin position="134"/>
        <end position="227"/>
    </location>
</feature>
<dbReference type="OrthoDB" id="2908906at2759"/>
<dbReference type="InterPro" id="IPR010730">
    <property type="entry name" value="HET"/>
</dbReference>
<evidence type="ECO:0000313" key="2">
    <source>
        <dbReference type="EMBL" id="THV03521.1"/>
    </source>
</evidence>
<dbReference type="Proteomes" id="UP000297245">
    <property type="component" value="Unassembled WGS sequence"/>
</dbReference>
<proteinExistence type="predicted"/>
<dbReference type="Pfam" id="PF06985">
    <property type="entry name" value="HET"/>
    <property type="match status" value="1"/>
</dbReference>
<name>A0A4S8MLM2_DENBC</name>
<evidence type="ECO:0000313" key="3">
    <source>
        <dbReference type="Proteomes" id="UP000297245"/>
    </source>
</evidence>
<accession>A0A4S8MLM2</accession>
<dbReference type="AlphaFoldDB" id="A0A4S8MLM2"/>
<gene>
    <name evidence="2" type="ORF">K435DRAFT_791720</name>
</gene>
<dbReference type="EMBL" id="ML179066">
    <property type="protein sequence ID" value="THV03521.1"/>
    <property type="molecule type" value="Genomic_DNA"/>
</dbReference>